<dbReference type="EMBL" id="DXGD01000122">
    <property type="protein sequence ID" value="HIW99156.1"/>
    <property type="molecule type" value="Genomic_DNA"/>
</dbReference>
<keyword evidence="5 7" id="KW-0472">Membrane</keyword>
<evidence type="ECO:0000256" key="1">
    <source>
        <dbReference type="ARBA" id="ARBA00004651"/>
    </source>
</evidence>
<feature type="region of interest" description="Disordered" evidence="6">
    <location>
        <begin position="105"/>
        <end position="152"/>
    </location>
</feature>
<feature type="compositionally biased region" description="Basic and acidic residues" evidence="6">
    <location>
        <begin position="119"/>
        <end position="131"/>
    </location>
</feature>
<feature type="transmembrane region" description="Helical" evidence="7">
    <location>
        <begin position="6"/>
        <end position="26"/>
    </location>
</feature>
<feature type="transmembrane region" description="Helical" evidence="7">
    <location>
        <begin position="235"/>
        <end position="263"/>
    </location>
</feature>
<dbReference type="Proteomes" id="UP000824151">
    <property type="component" value="Unassembled WGS sequence"/>
</dbReference>
<keyword evidence="3 7" id="KW-0812">Transmembrane</keyword>
<organism evidence="8 9">
    <name type="scientific">Candidatus Nesterenkonia stercoripullorum</name>
    <dbReference type="NCBI Taxonomy" id="2838701"/>
    <lineage>
        <taxon>Bacteria</taxon>
        <taxon>Bacillati</taxon>
        <taxon>Actinomycetota</taxon>
        <taxon>Actinomycetes</taxon>
        <taxon>Micrococcales</taxon>
        <taxon>Micrococcaceae</taxon>
        <taxon>Nesterenkonia</taxon>
    </lineage>
</organism>
<evidence type="ECO:0000313" key="8">
    <source>
        <dbReference type="EMBL" id="HIW99156.1"/>
    </source>
</evidence>
<evidence type="ECO:0000256" key="5">
    <source>
        <dbReference type="ARBA" id="ARBA00023136"/>
    </source>
</evidence>
<sequence length="292" mass="30782">MTIVMTGLLTCLALIVAVGPQSIWLLRQGLRRDRIVLAFVVCLLGDILLVGLGTGGVGAALEHAPWLLEILRWAGVIYLIWFAYRSFLSARQHYRGLQRAGHDPAAHYPSGHYPSGHGPAEHGPAEHDPAERSAQSSQPGSLRQEDQAQEAQELAHVMTSQLDLSELQSAPSRGSREAGPAASARPAGPSAEPGPASWGAVAGAGAAVTLLNPHSWLDTLVVLGSMANSFGDQRWLFALGAVLASTLWFSALSFGGSALASLLDRPRTWVVIDSTVTVVMLGVAAMLALHGV</sequence>
<gene>
    <name evidence="8" type="ORF">H9871_03335</name>
</gene>
<reference evidence="8" key="1">
    <citation type="journal article" date="2021" name="PeerJ">
        <title>Extensive microbial diversity within the chicken gut microbiome revealed by metagenomics and culture.</title>
        <authorList>
            <person name="Gilroy R."/>
            <person name="Ravi A."/>
            <person name="Getino M."/>
            <person name="Pursley I."/>
            <person name="Horton D.L."/>
            <person name="Alikhan N.F."/>
            <person name="Baker D."/>
            <person name="Gharbi K."/>
            <person name="Hall N."/>
            <person name="Watson M."/>
            <person name="Adriaenssens E.M."/>
            <person name="Foster-Nyarko E."/>
            <person name="Jarju S."/>
            <person name="Secka A."/>
            <person name="Antonio M."/>
            <person name="Oren A."/>
            <person name="Chaudhuri R.R."/>
            <person name="La Ragione R."/>
            <person name="Hildebrand F."/>
            <person name="Pallen M.J."/>
        </authorList>
    </citation>
    <scope>NUCLEOTIDE SEQUENCE</scope>
    <source>
        <strain evidence="8">ChiHejej3B27-3195</strain>
    </source>
</reference>
<accession>A0A9D1S341</accession>
<evidence type="ECO:0000256" key="2">
    <source>
        <dbReference type="ARBA" id="ARBA00022475"/>
    </source>
</evidence>
<dbReference type="PANTHER" id="PTHR30086">
    <property type="entry name" value="ARGININE EXPORTER PROTEIN ARGO"/>
    <property type="match status" value="1"/>
</dbReference>
<evidence type="ECO:0000256" key="6">
    <source>
        <dbReference type="SAM" id="MobiDB-lite"/>
    </source>
</evidence>
<evidence type="ECO:0000256" key="4">
    <source>
        <dbReference type="ARBA" id="ARBA00022989"/>
    </source>
</evidence>
<name>A0A9D1S341_9MICC</name>
<feature type="transmembrane region" description="Helical" evidence="7">
    <location>
        <begin position="269"/>
        <end position="289"/>
    </location>
</feature>
<feature type="transmembrane region" description="Helical" evidence="7">
    <location>
        <begin position="35"/>
        <end position="58"/>
    </location>
</feature>
<dbReference type="InterPro" id="IPR001123">
    <property type="entry name" value="LeuE-type"/>
</dbReference>
<dbReference type="AlphaFoldDB" id="A0A9D1S341"/>
<evidence type="ECO:0000256" key="3">
    <source>
        <dbReference type="ARBA" id="ARBA00022692"/>
    </source>
</evidence>
<feature type="compositionally biased region" description="Low complexity" evidence="6">
    <location>
        <begin position="177"/>
        <end position="196"/>
    </location>
</feature>
<keyword evidence="4 7" id="KW-1133">Transmembrane helix</keyword>
<feature type="region of interest" description="Disordered" evidence="6">
    <location>
        <begin position="167"/>
        <end position="196"/>
    </location>
</feature>
<evidence type="ECO:0000313" key="9">
    <source>
        <dbReference type="Proteomes" id="UP000824151"/>
    </source>
</evidence>
<dbReference type="GO" id="GO:0015171">
    <property type="term" value="F:amino acid transmembrane transporter activity"/>
    <property type="evidence" value="ECO:0007669"/>
    <property type="project" value="TreeGrafter"/>
</dbReference>
<dbReference type="GO" id="GO:0005886">
    <property type="term" value="C:plasma membrane"/>
    <property type="evidence" value="ECO:0007669"/>
    <property type="project" value="UniProtKB-SubCell"/>
</dbReference>
<evidence type="ECO:0000256" key="7">
    <source>
        <dbReference type="SAM" id="Phobius"/>
    </source>
</evidence>
<dbReference type="PANTHER" id="PTHR30086:SF20">
    <property type="entry name" value="ARGININE EXPORTER PROTEIN ARGO-RELATED"/>
    <property type="match status" value="1"/>
</dbReference>
<comment type="subcellular location">
    <subcellularLocation>
        <location evidence="1">Cell membrane</location>
        <topology evidence="1">Multi-pass membrane protein</topology>
    </subcellularLocation>
</comment>
<proteinExistence type="predicted"/>
<protein>
    <submittedName>
        <fullName evidence="8">LysE family transporter</fullName>
    </submittedName>
</protein>
<dbReference type="Pfam" id="PF01810">
    <property type="entry name" value="LysE"/>
    <property type="match status" value="2"/>
</dbReference>
<keyword evidence="2" id="KW-1003">Cell membrane</keyword>
<feature type="transmembrane region" description="Helical" evidence="7">
    <location>
        <begin position="70"/>
        <end position="88"/>
    </location>
</feature>
<comment type="caution">
    <text evidence="8">The sequence shown here is derived from an EMBL/GenBank/DDBJ whole genome shotgun (WGS) entry which is preliminary data.</text>
</comment>
<reference evidence="8" key="2">
    <citation type="submission" date="2021-04" db="EMBL/GenBank/DDBJ databases">
        <authorList>
            <person name="Gilroy R."/>
        </authorList>
    </citation>
    <scope>NUCLEOTIDE SEQUENCE</scope>
    <source>
        <strain evidence="8">ChiHejej3B27-3195</strain>
    </source>
</reference>